<accession>A0A928Z3F9</accession>
<dbReference type="GO" id="GO:0016874">
    <property type="term" value="F:ligase activity"/>
    <property type="evidence" value="ECO:0007669"/>
    <property type="project" value="UniProtKB-KW"/>
</dbReference>
<proteinExistence type="predicted"/>
<dbReference type="Proteomes" id="UP000625316">
    <property type="component" value="Unassembled WGS sequence"/>
</dbReference>
<evidence type="ECO:0000313" key="2">
    <source>
        <dbReference type="Proteomes" id="UP000625316"/>
    </source>
</evidence>
<dbReference type="PANTHER" id="PTHR40037">
    <property type="entry name" value="PHOSPHOESTERASE YJCG-RELATED"/>
    <property type="match status" value="1"/>
</dbReference>
<dbReference type="InterPro" id="IPR009097">
    <property type="entry name" value="Cyclic_Pdiesterase"/>
</dbReference>
<keyword evidence="1" id="KW-0436">Ligase</keyword>
<dbReference type="InterPro" id="IPR050580">
    <property type="entry name" value="2H_phosphoesterase_YjcG-like"/>
</dbReference>
<dbReference type="SUPFAM" id="SSF55144">
    <property type="entry name" value="LigT-like"/>
    <property type="match status" value="1"/>
</dbReference>
<gene>
    <name evidence="1" type="ORF">IQ266_09635</name>
</gene>
<sequence>MQRWFIALLPPIEMQDYANQVRQHFADHYASRKAFNSPPHITLQPPFDWEMARRDALITSLTTFAHTQAPVPVTLPGFGAFPPRVIFIDVVRSCELLALQQQLMQHCVMELNIRHPSPERPFAPHMTVAFRDLTKANFHQAWPKFEHQPLVLTNADNHQYQFAASSITLLQHDGQRWQVDCDLALRCGAR</sequence>
<comment type="caution">
    <text evidence="1">The sequence shown here is derived from an EMBL/GenBank/DDBJ whole genome shotgun (WGS) entry which is preliminary data.</text>
</comment>
<dbReference type="Pfam" id="PF13563">
    <property type="entry name" value="2_5_RNA_ligase2"/>
    <property type="match status" value="1"/>
</dbReference>
<evidence type="ECO:0000313" key="1">
    <source>
        <dbReference type="EMBL" id="MBE9029987.1"/>
    </source>
</evidence>
<protein>
    <submittedName>
        <fullName evidence="1">2'-5' RNA ligase family protein</fullName>
    </submittedName>
</protein>
<organism evidence="1 2">
    <name type="scientific">Romeriopsis navalis LEGE 11480</name>
    <dbReference type="NCBI Taxonomy" id="2777977"/>
    <lineage>
        <taxon>Bacteria</taxon>
        <taxon>Bacillati</taxon>
        <taxon>Cyanobacteriota</taxon>
        <taxon>Cyanophyceae</taxon>
        <taxon>Leptolyngbyales</taxon>
        <taxon>Leptolyngbyaceae</taxon>
        <taxon>Romeriopsis</taxon>
        <taxon>Romeriopsis navalis</taxon>
    </lineage>
</organism>
<name>A0A928Z3F9_9CYAN</name>
<reference evidence="1" key="1">
    <citation type="submission" date="2020-10" db="EMBL/GenBank/DDBJ databases">
        <authorList>
            <person name="Castelo-Branco R."/>
            <person name="Eusebio N."/>
            <person name="Adriana R."/>
            <person name="Vieira A."/>
            <person name="Brugerolle De Fraissinette N."/>
            <person name="Rezende De Castro R."/>
            <person name="Schneider M.P."/>
            <person name="Vasconcelos V."/>
            <person name="Leao P.N."/>
        </authorList>
    </citation>
    <scope>NUCLEOTIDE SEQUENCE</scope>
    <source>
        <strain evidence="1">LEGE 11480</strain>
    </source>
</reference>
<dbReference type="EMBL" id="JADEXQ010000026">
    <property type="protein sequence ID" value="MBE9029987.1"/>
    <property type="molecule type" value="Genomic_DNA"/>
</dbReference>
<dbReference type="AlphaFoldDB" id="A0A928Z3F9"/>
<dbReference type="PANTHER" id="PTHR40037:SF1">
    <property type="entry name" value="PHOSPHOESTERASE SAOUHSC_00951-RELATED"/>
    <property type="match status" value="1"/>
</dbReference>
<keyword evidence="2" id="KW-1185">Reference proteome</keyword>
<dbReference type="Gene3D" id="3.90.1140.10">
    <property type="entry name" value="Cyclic phosphodiesterase"/>
    <property type="match status" value="1"/>
</dbReference>